<dbReference type="AlphaFoldDB" id="A0A1D8AEH9"/>
<organism evidence="1 2">
    <name type="scientific">Novosphingobium resinovorum</name>
    <dbReference type="NCBI Taxonomy" id="158500"/>
    <lineage>
        <taxon>Bacteria</taxon>
        <taxon>Pseudomonadati</taxon>
        <taxon>Pseudomonadota</taxon>
        <taxon>Alphaproteobacteria</taxon>
        <taxon>Sphingomonadales</taxon>
        <taxon>Sphingomonadaceae</taxon>
        <taxon>Novosphingobium</taxon>
    </lineage>
</organism>
<reference evidence="2" key="1">
    <citation type="journal article" date="2017" name="J. Biotechnol.">
        <title>Complete genome sequence of Novosphingobium resinovorum SA1, a versatile xenobiotic-degrading bacterium capable of utilizing sulfanilic acid.</title>
        <authorList>
            <person name="Hegedus B."/>
            <person name="Kos P.B."/>
            <person name="Balint B."/>
            <person name="Maroti G."/>
            <person name="Gan H.M."/>
            <person name="Perei K."/>
            <person name="Rakhely G."/>
        </authorList>
    </citation>
    <scope>NUCLEOTIDE SEQUENCE [LARGE SCALE GENOMIC DNA]</scope>
    <source>
        <strain evidence="2">SA1</strain>
    </source>
</reference>
<evidence type="ECO:0008006" key="3">
    <source>
        <dbReference type="Google" id="ProtNLM"/>
    </source>
</evidence>
<dbReference type="Gene3D" id="3.40.50.12780">
    <property type="entry name" value="N-terminal domain of ligase-like"/>
    <property type="match status" value="1"/>
</dbReference>
<geneLocation type="plasmid" evidence="1 2">
    <name>pSA2</name>
</geneLocation>
<name>A0A1D8AEH9_9SPHN</name>
<dbReference type="PANTHER" id="PTHR43845">
    <property type="entry name" value="BLR5969 PROTEIN"/>
    <property type="match status" value="1"/>
</dbReference>
<dbReference type="EMBL" id="CP017077">
    <property type="protein sequence ID" value="AOR80518.1"/>
    <property type="molecule type" value="Genomic_DNA"/>
</dbReference>
<protein>
    <recommendedName>
        <fullName evidence="3">Coenzyme F390 synthetase</fullName>
    </recommendedName>
</protein>
<gene>
    <name evidence="1" type="ORF">BES08_27075</name>
</gene>
<dbReference type="SUPFAM" id="SSF56801">
    <property type="entry name" value="Acetyl-CoA synthetase-like"/>
    <property type="match status" value="1"/>
</dbReference>
<keyword evidence="2" id="KW-1185">Reference proteome</keyword>
<accession>A0A1D8AEH9</accession>
<dbReference type="PANTHER" id="PTHR43845:SF1">
    <property type="entry name" value="BLR5969 PROTEIN"/>
    <property type="match status" value="1"/>
</dbReference>
<proteinExistence type="predicted"/>
<keyword evidence="1" id="KW-0614">Plasmid</keyword>
<evidence type="ECO:0000313" key="1">
    <source>
        <dbReference type="EMBL" id="AOR80518.1"/>
    </source>
</evidence>
<dbReference type="InterPro" id="IPR042099">
    <property type="entry name" value="ANL_N_sf"/>
</dbReference>
<dbReference type="KEGG" id="nre:BES08_27075"/>
<evidence type="ECO:0000313" key="2">
    <source>
        <dbReference type="Proteomes" id="UP000094626"/>
    </source>
</evidence>
<dbReference type="Proteomes" id="UP000094626">
    <property type="component" value="Plasmid pSA2"/>
</dbReference>
<sequence>MGSVPVAAGGGRFPAYFDERVETMPRADITALQEARLRLLLRHAYEHAPLIRQVWQAAGVSPSDIRSLDDFAAKAPFTSKDHVRAFRDQGGDPFGGMNSADPHYLKGVTFTSGTTGDPTPVLRGGRSISEICTMRDSWMLGARPGDYVTVVRPTFRVGHVNRHYQEAGLIPILFKHAPAILPDFFRAARLYRPSLHYFLSTPLLIAMEEYFEKTGTDPRAIFDGCHGATVGGEPLSPRRLEVVRSWGLDLFEVSGLGESLTLVECPAHDGMHAWEDQALIECLDVRDDSPVPDGEVGELVVTVLNDPFQPMVRYRTDDLVTVSRSPCACGRTHARIRIVGRKSDQTFVAGRPVMPRDLQLAIEGQRASRAGLFQIIRFADEMDALRIRIGYDPAALAGTIEAHGEALRDALEGAVGVPVEVLLTPDAELLKLGPPHKIPRVAKA</sequence>